<dbReference type="InterPro" id="IPR009825">
    <property type="entry name" value="ECF_substrate-spec-like"/>
</dbReference>
<evidence type="ECO:0000313" key="4">
    <source>
        <dbReference type="Proteomes" id="UP000239650"/>
    </source>
</evidence>
<sequence>MNFKQRQIPVIAILTALTVSLSMLFIIPVPATKGFVTLCEVGIYTTAIILKNPGGLAVGALSGLLIDLLSGYPEWCLFSLLIHGTQGFVVAYLTRNDERPRRLFMPLLCGSVIMVVGYCLATSWLFGWAAGIASIFSNIVQNGFGILVTVPLVKQLYRVRPQLFSE</sequence>
<dbReference type="PANTHER" id="PTHR37815:SF3">
    <property type="entry name" value="UPF0397 PROTEIN SPR0429"/>
    <property type="match status" value="1"/>
</dbReference>
<dbReference type="RefSeq" id="WP_025016013.1">
    <property type="nucleotide sequence ID" value="NZ_BJLN01000002.1"/>
</dbReference>
<comment type="caution">
    <text evidence="3">The sequence shown here is derived from an EMBL/GenBank/DDBJ whole genome shotgun (WGS) entry which is preliminary data.</text>
</comment>
<gene>
    <name evidence="3" type="primary">hmpT</name>
    <name evidence="3" type="ORF">LAS9267_00522</name>
</gene>
<evidence type="ECO:0000256" key="2">
    <source>
        <dbReference type="ARBA" id="ARBA00022989"/>
    </source>
</evidence>
<keyword evidence="2" id="KW-0472">Membrane</keyword>
<dbReference type="AlphaFoldDB" id="A0A9N7J0D0"/>
<proteinExistence type="predicted"/>
<accession>A0A9N7J0D0</accession>
<reference evidence="3 4" key="1">
    <citation type="submission" date="2018-02" db="EMBL/GenBank/DDBJ databases">
        <authorList>
            <person name="Rodrigo-Torres L."/>
            <person name="Arahal R. D."/>
            <person name="Lucena T."/>
        </authorList>
    </citation>
    <scope>NUCLEOTIDE SEQUENCE [LARGE SCALE GENOMIC DNA]</scope>
    <source>
        <strain evidence="3 4">CECT 9267</strain>
    </source>
</reference>
<dbReference type="Gene3D" id="1.10.1760.20">
    <property type="match status" value="1"/>
</dbReference>
<dbReference type="PANTHER" id="PTHR37815">
    <property type="entry name" value="UPF0397 PROTEIN BC_2624-RELATED"/>
    <property type="match status" value="1"/>
</dbReference>
<keyword evidence="2" id="KW-1133">Transmembrane helix</keyword>
<dbReference type="Pfam" id="PF07155">
    <property type="entry name" value="ECF-ribofla_trS"/>
    <property type="match status" value="1"/>
</dbReference>
<name>A0A9N7J0D0_LATSK</name>
<evidence type="ECO:0000256" key="1">
    <source>
        <dbReference type="ARBA" id="ARBA00022692"/>
    </source>
</evidence>
<organism evidence="3 4">
    <name type="scientific">Latilactobacillus sakei</name>
    <name type="common">Lactobacillus sakei</name>
    <dbReference type="NCBI Taxonomy" id="1599"/>
    <lineage>
        <taxon>Bacteria</taxon>
        <taxon>Bacillati</taxon>
        <taxon>Bacillota</taxon>
        <taxon>Bacilli</taxon>
        <taxon>Lactobacillales</taxon>
        <taxon>Lactobacillaceae</taxon>
        <taxon>Latilactobacillus</taxon>
    </lineage>
</organism>
<dbReference type="GO" id="GO:0016020">
    <property type="term" value="C:membrane"/>
    <property type="evidence" value="ECO:0007669"/>
    <property type="project" value="InterPro"/>
</dbReference>
<dbReference type="Proteomes" id="UP000239650">
    <property type="component" value="Unassembled WGS sequence"/>
</dbReference>
<dbReference type="EMBL" id="OKRC01000002">
    <property type="protein sequence ID" value="SPE19555.1"/>
    <property type="molecule type" value="Genomic_DNA"/>
</dbReference>
<evidence type="ECO:0000313" key="3">
    <source>
        <dbReference type="EMBL" id="SPE19555.1"/>
    </source>
</evidence>
<dbReference type="GeneID" id="57132266"/>
<keyword evidence="1" id="KW-0812">Transmembrane</keyword>
<protein>
    <submittedName>
        <fullName evidence="3">Thiamine transporter HmpT</fullName>
    </submittedName>
</protein>